<dbReference type="Proteomes" id="UP000030949">
    <property type="component" value="Unassembled WGS sequence"/>
</dbReference>
<dbReference type="AlphaFoldDB" id="A0A0B1YXM5"/>
<organism evidence="1 2">
    <name type="scientific">Pseudomonas frederiksbergensis</name>
    <dbReference type="NCBI Taxonomy" id="104087"/>
    <lineage>
        <taxon>Bacteria</taxon>
        <taxon>Pseudomonadati</taxon>
        <taxon>Pseudomonadota</taxon>
        <taxon>Gammaproteobacteria</taxon>
        <taxon>Pseudomonadales</taxon>
        <taxon>Pseudomonadaceae</taxon>
        <taxon>Pseudomonas</taxon>
    </lineage>
</organism>
<proteinExistence type="predicted"/>
<comment type="caution">
    <text evidence="1">The sequence shown here is derived from an EMBL/GenBank/DDBJ whole genome shotgun (WGS) entry which is preliminary data.</text>
</comment>
<evidence type="ECO:0000313" key="2">
    <source>
        <dbReference type="Proteomes" id="UP000030949"/>
    </source>
</evidence>
<accession>A0A0B1YXM5</accession>
<reference evidence="2" key="1">
    <citation type="submission" date="2015-03" db="EMBL/GenBank/DDBJ databases">
        <title>Pseudomonas frederiksbergensis hydrocarbon degrader.</title>
        <authorList>
            <person name="Brown L.M."/>
            <person name="Ruiz O.N."/>
            <person name="Mueller S."/>
            <person name="Gunasekera T.S."/>
        </authorList>
    </citation>
    <scope>NUCLEOTIDE SEQUENCE [LARGE SCALE GENOMIC DNA]</scope>
    <source>
        <strain evidence="2">SI8</strain>
    </source>
</reference>
<dbReference type="EMBL" id="JQGJ01000012">
    <property type="protein sequence ID" value="KHK63140.1"/>
    <property type="molecule type" value="Genomic_DNA"/>
</dbReference>
<evidence type="ECO:0000313" key="1">
    <source>
        <dbReference type="EMBL" id="KHK63140.1"/>
    </source>
</evidence>
<evidence type="ECO:0008006" key="3">
    <source>
        <dbReference type="Google" id="ProtNLM"/>
    </source>
</evidence>
<gene>
    <name evidence="1" type="ORF">JZ00_18615</name>
</gene>
<sequence length="145" mass="16380">MAIRVEIHPKLRADIELALAAHPFALAQIIKDFTVCMDSKGQSLPSYMGCDQPYHEPAAARSGQLRHIHIALPPQTFRASDRQAYRKCDIKRPQLDAALVYVQGELYEDRYMILAFFAPSAHDKAKVNAVMTRLGVLAKKFRDEN</sequence>
<dbReference type="InterPro" id="IPR020353">
    <property type="entry name" value="Toxin_YafO"/>
</dbReference>
<protein>
    <recommendedName>
        <fullName evidence="3">Toxin YafO</fullName>
    </recommendedName>
</protein>
<dbReference type="Pfam" id="PF13957">
    <property type="entry name" value="YafO_toxin"/>
    <property type="match status" value="1"/>
</dbReference>
<name>A0A0B1YXM5_9PSED</name>